<dbReference type="AlphaFoldDB" id="A0A1G7K5B5"/>
<proteinExistence type="predicted"/>
<dbReference type="InterPro" id="IPR000524">
    <property type="entry name" value="Tscrpt_reg_HTH_GntR"/>
</dbReference>
<dbReference type="Proteomes" id="UP000243333">
    <property type="component" value="Unassembled WGS sequence"/>
</dbReference>
<evidence type="ECO:0000256" key="2">
    <source>
        <dbReference type="ARBA" id="ARBA00023125"/>
    </source>
</evidence>
<protein>
    <submittedName>
        <fullName evidence="5">Transcriptional regulator, GntR family</fullName>
    </submittedName>
</protein>
<feature type="domain" description="HTH gntR-type" evidence="4">
    <location>
        <begin position="11"/>
        <end position="79"/>
    </location>
</feature>
<dbReference type="InterPro" id="IPR036390">
    <property type="entry name" value="WH_DNA-bd_sf"/>
</dbReference>
<dbReference type="GO" id="GO:0003677">
    <property type="term" value="F:DNA binding"/>
    <property type="evidence" value="ECO:0007669"/>
    <property type="project" value="UniProtKB-KW"/>
</dbReference>
<evidence type="ECO:0000256" key="1">
    <source>
        <dbReference type="ARBA" id="ARBA00023015"/>
    </source>
</evidence>
<name>A0A1G7K5B5_9FIRM</name>
<evidence type="ECO:0000256" key="3">
    <source>
        <dbReference type="ARBA" id="ARBA00023163"/>
    </source>
</evidence>
<dbReference type="InterPro" id="IPR036388">
    <property type="entry name" value="WH-like_DNA-bd_sf"/>
</dbReference>
<dbReference type="EMBL" id="FNBU01000007">
    <property type="protein sequence ID" value="SDF32270.1"/>
    <property type="molecule type" value="Genomic_DNA"/>
</dbReference>
<sequence length="323" mass="36137">MSLMFLQRVGIPIYLQVKNFILEKIKSGEYKPGDKLPTERELSAELGISRNTVSAAYKELLLEGILEARQGRGTFVRAAETQSDDFDVIAGSRRERLLRIIDDAMAKVLDLGFTVEQFAAFVAIRAKEKAEAVRQLRVAVVECTVEFTRRFIRQIDQVANVHFETVLLDELESGKVPVQLLHACDLVVTTMEHQAVVSKLMGPSPKLIAAATVPSLEAVIRLARLPAGNSIGVIALTDRFVEALKRLLVRVNITGVDLDVTLSGDRDELRRFIATHRVLLVCEEREHLVRHLAMDSQEIIVFYYEIDQGSLHQIVAKLVAQTL</sequence>
<dbReference type="FunFam" id="1.10.10.10:FF:000079">
    <property type="entry name" value="GntR family transcriptional regulator"/>
    <property type="match status" value="1"/>
</dbReference>
<keyword evidence="6" id="KW-1185">Reference proteome</keyword>
<accession>A0A1G7K5B5</accession>
<keyword evidence="1" id="KW-0805">Transcription regulation</keyword>
<keyword evidence="3" id="KW-0804">Transcription</keyword>
<evidence type="ECO:0000313" key="5">
    <source>
        <dbReference type="EMBL" id="SDF32270.1"/>
    </source>
</evidence>
<dbReference type="CDD" id="cd07377">
    <property type="entry name" value="WHTH_GntR"/>
    <property type="match status" value="1"/>
</dbReference>
<dbReference type="PANTHER" id="PTHR38445:SF9">
    <property type="entry name" value="HTH-TYPE TRANSCRIPTIONAL REPRESSOR YTRA"/>
    <property type="match status" value="1"/>
</dbReference>
<dbReference type="STRING" id="1123285.SAMN05660235_01183"/>
<evidence type="ECO:0000313" key="6">
    <source>
        <dbReference type="Proteomes" id="UP000243333"/>
    </source>
</evidence>
<evidence type="ECO:0000259" key="4">
    <source>
        <dbReference type="PROSITE" id="PS50949"/>
    </source>
</evidence>
<dbReference type="PROSITE" id="PS50949">
    <property type="entry name" value="HTH_GNTR"/>
    <property type="match status" value="1"/>
</dbReference>
<dbReference type="GO" id="GO:0003700">
    <property type="term" value="F:DNA-binding transcription factor activity"/>
    <property type="evidence" value="ECO:0007669"/>
    <property type="project" value="InterPro"/>
</dbReference>
<dbReference type="PANTHER" id="PTHR38445">
    <property type="entry name" value="HTH-TYPE TRANSCRIPTIONAL REPRESSOR YTRA"/>
    <property type="match status" value="1"/>
</dbReference>
<organism evidence="5 6">
    <name type="scientific">Sporolituus thermophilus DSM 23256</name>
    <dbReference type="NCBI Taxonomy" id="1123285"/>
    <lineage>
        <taxon>Bacteria</taxon>
        <taxon>Bacillati</taxon>
        <taxon>Bacillota</taxon>
        <taxon>Negativicutes</taxon>
        <taxon>Selenomonadales</taxon>
        <taxon>Sporomusaceae</taxon>
        <taxon>Sporolituus</taxon>
    </lineage>
</organism>
<keyword evidence="2" id="KW-0238">DNA-binding</keyword>
<dbReference type="SUPFAM" id="SSF46785">
    <property type="entry name" value="Winged helix' DNA-binding domain"/>
    <property type="match status" value="1"/>
</dbReference>
<dbReference type="PRINTS" id="PR00035">
    <property type="entry name" value="HTHGNTR"/>
</dbReference>
<dbReference type="Gene3D" id="1.10.10.10">
    <property type="entry name" value="Winged helix-like DNA-binding domain superfamily/Winged helix DNA-binding domain"/>
    <property type="match status" value="1"/>
</dbReference>
<reference evidence="6" key="1">
    <citation type="submission" date="2016-10" db="EMBL/GenBank/DDBJ databases">
        <authorList>
            <person name="Varghese N."/>
            <person name="Submissions S."/>
        </authorList>
    </citation>
    <scope>NUCLEOTIDE SEQUENCE [LARGE SCALE GENOMIC DNA]</scope>
    <source>
        <strain evidence="6">DSM 23256</strain>
    </source>
</reference>
<dbReference type="SMART" id="SM00345">
    <property type="entry name" value="HTH_GNTR"/>
    <property type="match status" value="1"/>
</dbReference>
<gene>
    <name evidence="5" type="ORF">SAMN05660235_01183</name>
</gene>
<dbReference type="Pfam" id="PF00392">
    <property type="entry name" value="GntR"/>
    <property type="match status" value="1"/>
</dbReference>